<evidence type="ECO:0000256" key="5">
    <source>
        <dbReference type="ARBA" id="ARBA00023136"/>
    </source>
</evidence>
<keyword evidence="3 7" id="KW-1134">Transmembrane beta strand</keyword>
<reference evidence="10 11" key="1">
    <citation type="submission" date="2016-10" db="EMBL/GenBank/DDBJ databases">
        <authorList>
            <person name="de Groot N.N."/>
        </authorList>
    </citation>
    <scope>NUCLEOTIDE SEQUENCE [LARGE SCALE GENOMIC DNA]</scope>
    <source>
        <strain evidence="10 11">RK1</strain>
    </source>
</reference>
<keyword evidence="6 7" id="KW-0998">Cell outer membrane</keyword>
<dbReference type="InterPro" id="IPR037066">
    <property type="entry name" value="Plug_dom_sf"/>
</dbReference>
<dbReference type="SUPFAM" id="SSF49464">
    <property type="entry name" value="Carboxypeptidase regulatory domain-like"/>
    <property type="match status" value="1"/>
</dbReference>
<dbReference type="Proteomes" id="UP000198670">
    <property type="component" value="Unassembled WGS sequence"/>
</dbReference>
<evidence type="ECO:0000256" key="2">
    <source>
        <dbReference type="ARBA" id="ARBA00022448"/>
    </source>
</evidence>
<evidence type="ECO:0000259" key="9">
    <source>
        <dbReference type="Pfam" id="PF07715"/>
    </source>
</evidence>
<keyword evidence="11" id="KW-1185">Reference proteome</keyword>
<dbReference type="NCBIfam" id="TIGR04057">
    <property type="entry name" value="SusC_RagA_signa"/>
    <property type="match status" value="1"/>
</dbReference>
<dbReference type="InterPro" id="IPR036942">
    <property type="entry name" value="Beta-barrel_TonB_sf"/>
</dbReference>
<evidence type="ECO:0000256" key="8">
    <source>
        <dbReference type="SAM" id="SignalP"/>
    </source>
</evidence>
<accession>A0A1I3NE73</accession>
<keyword evidence="5 7" id="KW-0472">Membrane</keyword>
<keyword evidence="4 7" id="KW-0812">Transmembrane</keyword>
<dbReference type="EMBL" id="FOQO01000007">
    <property type="protein sequence ID" value="SFJ07397.1"/>
    <property type="molecule type" value="Genomic_DNA"/>
</dbReference>
<dbReference type="RefSeq" id="WP_090628187.1">
    <property type="nucleotide sequence ID" value="NZ_FOQO01000007.1"/>
</dbReference>
<dbReference type="Pfam" id="PF13715">
    <property type="entry name" value="CarbopepD_reg_2"/>
    <property type="match status" value="1"/>
</dbReference>
<gene>
    <name evidence="10" type="ORF">SAMN05444682_107177</name>
</gene>
<dbReference type="InterPro" id="IPR039426">
    <property type="entry name" value="TonB-dep_rcpt-like"/>
</dbReference>
<dbReference type="STRING" id="1477437.SAMN05444682_107177"/>
<protein>
    <submittedName>
        <fullName evidence="10">TonB-linked outer membrane protein, SusC/RagA family</fullName>
    </submittedName>
</protein>
<dbReference type="OrthoDB" id="9768177at2"/>
<comment type="subcellular location">
    <subcellularLocation>
        <location evidence="1 7">Cell outer membrane</location>
        <topology evidence="1 7">Multi-pass membrane protein</topology>
    </subcellularLocation>
</comment>
<evidence type="ECO:0000256" key="1">
    <source>
        <dbReference type="ARBA" id="ARBA00004571"/>
    </source>
</evidence>
<evidence type="ECO:0000256" key="7">
    <source>
        <dbReference type="PROSITE-ProRule" id="PRU01360"/>
    </source>
</evidence>
<feature type="signal peptide" evidence="8">
    <location>
        <begin position="1"/>
        <end position="33"/>
    </location>
</feature>
<keyword evidence="8" id="KW-0732">Signal</keyword>
<dbReference type="Gene3D" id="2.170.130.10">
    <property type="entry name" value="TonB-dependent receptor, plug domain"/>
    <property type="match status" value="1"/>
</dbReference>
<dbReference type="AlphaFoldDB" id="A0A1I3NE73"/>
<dbReference type="GO" id="GO:0009279">
    <property type="term" value="C:cell outer membrane"/>
    <property type="evidence" value="ECO:0007669"/>
    <property type="project" value="UniProtKB-SubCell"/>
</dbReference>
<dbReference type="NCBIfam" id="TIGR04056">
    <property type="entry name" value="OMP_RagA_SusC"/>
    <property type="match status" value="1"/>
</dbReference>
<dbReference type="SUPFAM" id="SSF56935">
    <property type="entry name" value="Porins"/>
    <property type="match status" value="1"/>
</dbReference>
<dbReference type="InterPro" id="IPR023996">
    <property type="entry name" value="TonB-dep_OMP_SusC/RagA"/>
</dbReference>
<dbReference type="InterPro" id="IPR012910">
    <property type="entry name" value="Plug_dom"/>
</dbReference>
<sequence>MNTHVTNMTYVLKHFKAMAFLIACFGTSTSAYGVNSRASMAHGAAVIVASQQSAVTGRVADVDGNPLEDITVKVKDSDVATSTADDGRFSISIPASNAVLVFSLVGYESQEITATAGQQLNVTMQASLEELEEVVVIGYGSVKKKDLTGAVSVIDTREMAKVGASTIGQSIQGLATGVNIRNTGNAGSDATIEIRGIGTLQNNDPLWVIDGMITSGGADFNPNDVESIQILKDASAAAIYGSRAANGVIIVTTKKGKEGPAIVDFSVRESFDWSPKYDLMNAEEFKKYNDMAYREGIKDGTWSGTLQDHRNFDTDWQKETMKTALVQDYNVSLSGGGKAGNYFVSGGYYNNEGMMYGNSFDRYTFRVNTAGTKGRFSFGQTFNFAQTDRDPLQTSSYIDIVRMVPTIPVYDPDNLGGFGYGSEANARTFGTNPIAREELEDTNTKIYRLRGTFWGEVRITDYLKYKLNAGIDYTFDEYRYFRKEGNWTMNQEYRDPTGQKNRIKRTTELIEHTLDFNEDFGKHHVDAVAGLTYQHYYFEDVGAQRLKFPFLGGEYFTVLNAGQSNQTNWNSIGESVLLSYLGRANYNFDDRYYATFTFRRDGSSKLSPTNRWDNFYSVSGAWRISGERFFNVPWINDLKLRANYGQLGNAAIDGDWNYLGTINPNIITIFGDNQQIVNGATQVKIVNENLRWEKNEQTNIGIDATVLSNRLALVAEYYNSKTVDILTGMQISMTTGNQGGAPLANAASLRNTGVELSATWRDKVGNVSYTVGANFTTQKNTILELGYGNEVFYTGQTRSEIGRSLGEYYLLKTDGLFRSQADIDAYVNTQGVPITIEGKRPQLGDLKYIDTDDNGQITTNDRQIVGDPWADALVSVNAGVNWKNFDFSMFWNGQFGNDVLNGGIRQGRFFSDNSNYIRFEKGHEPYQENPNSDFPRIIYGDVRNTRGDSDLWLEDGSYLRLRNVQLGYTFDKATLARLNLGGLRIFISGNNLLTLTKYKGLDPDFINTSVWDRGTDNMAFPNPRTVMAGLQLSF</sequence>
<evidence type="ECO:0000313" key="11">
    <source>
        <dbReference type="Proteomes" id="UP000198670"/>
    </source>
</evidence>
<dbReference type="InterPro" id="IPR023997">
    <property type="entry name" value="TonB-dep_OMP_SusC/RagA_CS"/>
</dbReference>
<dbReference type="PROSITE" id="PS52016">
    <property type="entry name" value="TONB_DEPENDENT_REC_3"/>
    <property type="match status" value="1"/>
</dbReference>
<evidence type="ECO:0000256" key="3">
    <source>
        <dbReference type="ARBA" id="ARBA00022452"/>
    </source>
</evidence>
<name>A0A1I3NE73_9SPHI</name>
<feature type="domain" description="TonB-dependent receptor plug" evidence="9">
    <location>
        <begin position="143"/>
        <end position="248"/>
    </location>
</feature>
<dbReference type="InterPro" id="IPR008969">
    <property type="entry name" value="CarboxyPept-like_regulatory"/>
</dbReference>
<evidence type="ECO:0000256" key="6">
    <source>
        <dbReference type="ARBA" id="ARBA00023237"/>
    </source>
</evidence>
<dbReference type="Pfam" id="PF07715">
    <property type="entry name" value="Plug"/>
    <property type="match status" value="1"/>
</dbReference>
<proteinExistence type="inferred from homology"/>
<comment type="similarity">
    <text evidence="7">Belongs to the TonB-dependent receptor family.</text>
</comment>
<feature type="chain" id="PRO_5011670342" evidence="8">
    <location>
        <begin position="34"/>
        <end position="1034"/>
    </location>
</feature>
<evidence type="ECO:0000256" key="4">
    <source>
        <dbReference type="ARBA" id="ARBA00022692"/>
    </source>
</evidence>
<organism evidence="10 11">
    <name type="scientific">Parapedobacter indicus</name>
    <dbReference type="NCBI Taxonomy" id="1477437"/>
    <lineage>
        <taxon>Bacteria</taxon>
        <taxon>Pseudomonadati</taxon>
        <taxon>Bacteroidota</taxon>
        <taxon>Sphingobacteriia</taxon>
        <taxon>Sphingobacteriales</taxon>
        <taxon>Sphingobacteriaceae</taxon>
        <taxon>Parapedobacter</taxon>
    </lineage>
</organism>
<dbReference type="Gene3D" id="2.40.170.20">
    <property type="entry name" value="TonB-dependent receptor, beta-barrel domain"/>
    <property type="match status" value="1"/>
</dbReference>
<keyword evidence="2 7" id="KW-0813">Transport</keyword>
<evidence type="ECO:0000313" key="10">
    <source>
        <dbReference type="EMBL" id="SFJ07397.1"/>
    </source>
</evidence>
<dbReference type="Gene3D" id="2.60.40.1120">
    <property type="entry name" value="Carboxypeptidase-like, regulatory domain"/>
    <property type="match status" value="1"/>
</dbReference>